<dbReference type="STRING" id="1505087.AYJ54_32285"/>
<dbReference type="OrthoDB" id="8205167at2"/>
<keyword evidence="2" id="KW-1003">Cell membrane</keyword>
<protein>
    <recommendedName>
        <fullName evidence="10">Polysaccharide biosynthesis protein C-terminal domain-containing protein</fullName>
    </recommendedName>
</protein>
<accession>A0A176YB73</accession>
<feature type="transmembrane region" description="Helical" evidence="7">
    <location>
        <begin position="32"/>
        <end position="57"/>
    </location>
</feature>
<sequence>MTRVEQTVTAAEGGRTQEARGRGMRSGIRRKAGFLAAAGLLEYTLQLGVPVILVRYLTTQEFGDYRLMWLVAQTGLILFPLFLPQSLFYFLPRAAPGTRPKLVGNTFAGLFALGGLSILLLELMPILPSSIGGLQRHSPLIQIFVGTWILASILDVLPTADGKAEWGACATIGFAIVRAAALAGAAVASGDVGWLLVVMCGLAILKVGLAVFYALFAAQERGLGFDGQLVRAQLKYSLPFAMAGGFFALRAQADQWVVAANFSSSAFALISIASVVKLLGNLTRTPLGYALLPNFSSLVGDGNVDGARKLVSKAYLLLGCVLPPLYGLLIATADDLVELIYTRQYLGAVPLMQIYALGEIATVFGAGHLLWALGLGRQAATIGAISLLLSIALSILGLQLFGLAGAVAGSIGSLVLWEWWSLTKAAKALGTGIAKLIPMDQTLKVAFVVAVGVLVAHIVSSELDTSVFLRLVAKSSAYMTTVLLGFVLTKVHYSVISLVRGASEEAP</sequence>
<feature type="transmembrane region" description="Helical" evidence="7">
    <location>
        <begin position="169"/>
        <end position="188"/>
    </location>
</feature>
<feature type="transmembrane region" description="Helical" evidence="7">
    <location>
        <begin position="236"/>
        <end position="253"/>
    </location>
</feature>
<feature type="transmembrane region" description="Helical" evidence="7">
    <location>
        <begin position="443"/>
        <end position="461"/>
    </location>
</feature>
<evidence type="ECO:0000256" key="6">
    <source>
        <dbReference type="SAM" id="MobiDB-lite"/>
    </source>
</evidence>
<evidence type="ECO:0000256" key="1">
    <source>
        <dbReference type="ARBA" id="ARBA00004651"/>
    </source>
</evidence>
<keyword evidence="5 7" id="KW-0472">Membrane</keyword>
<reference evidence="8 9" key="1">
    <citation type="submission" date="2016-03" db="EMBL/GenBank/DDBJ databases">
        <title>Draft Genome Sequence of the Strain BR 10245 (Bradyrhizobium sp.) isolated from nodules of Centrolobium paraense.</title>
        <authorList>
            <person name="Simoes-Araujo J.L.Sr."/>
            <person name="Barauna A.C."/>
            <person name="Silva K."/>
            <person name="Zilli J.E."/>
        </authorList>
    </citation>
    <scope>NUCLEOTIDE SEQUENCE [LARGE SCALE GENOMIC DNA]</scope>
    <source>
        <strain evidence="8 9">BR 10245</strain>
    </source>
</reference>
<keyword evidence="9" id="KW-1185">Reference proteome</keyword>
<evidence type="ECO:0000256" key="7">
    <source>
        <dbReference type="SAM" id="Phobius"/>
    </source>
</evidence>
<evidence type="ECO:0000313" key="9">
    <source>
        <dbReference type="Proteomes" id="UP000076959"/>
    </source>
</evidence>
<dbReference type="GO" id="GO:0005886">
    <property type="term" value="C:plasma membrane"/>
    <property type="evidence" value="ECO:0007669"/>
    <property type="project" value="UniProtKB-SubCell"/>
</dbReference>
<feature type="transmembrane region" description="Helical" evidence="7">
    <location>
        <begin position="259"/>
        <end position="279"/>
    </location>
</feature>
<keyword evidence="3 7" id="KW-0812">Transmembrane</keyword>
<dbReference type="PANTHER" id="PTHR30250">
    <property type="entry name" value="PST FAMILY PREDICTED COLANIC ACID TRANSPORTER"/>
    <property type="match status" value="1"/>
</dbReference>
<evidence type="ECO:0000256" key="2">
    <source>
        <dbReference type="ARBA" id="ARBA00022475"/>
    </source>
</evidence>
<feature type="transmembrane region" description="Helical" evidence="7">
    <location>
        <begin position="69"/>
        <end position="90"/>
    </location>
</feature>
<evidence type="ECO:0008006" key="10">
    <source>
        <dbReference type="Google" id="ProtNLM"/>
    </source>
</evidence>
<feature type="transmembrane region" description="Helical" evidence="7">
    <location>
        <begin position="194"/>
        <end position="216"/>
    </location>
</feature>
<organism evidence="8 9">
    <name type="scientific">Bradyrhizobium centrolobii</name>
    <dbReference type="NCBI Taxonomy" id="1505087"/>
    <lineage>
        <taxon>Bacteria</taxon>
        <taxon>Pseudomonadati</taxon>
        <taxon>Pseudomonadota</taxon>
        <taxon>Alphaproteobacteria</taxon>
        <taxon>Hyphomicrobiales</taxon>
        <taxon>Nitrobacteraceae</taxon>
        <taxon>Bradyrhizobium</taxon>
    </lineage>
</organism>
<dbReference type="InterPro" id="IPR050833">
    <property type="entry name" value="Poly_Biosynth_Transport"/>
</dbReference>
<evidence type="ECO:0000256" key="3">
    <source>
        <dbReference type="ARBA" id="ARBA00022692"/>
    </source>
</evidence>
<dbReference type="Pfam" id="PF13440">
    <property type="entry name" value="Polysacc_synt_3"/>
    <property type="match status" value="1"/>
</dbReference>
<keyword evidence="4 7" id="KW-1133">Transmembrane helix</keyword>
<dbReference type="Proteomes" id="UP000076959">
    <property type="component" value="Unassembled WGS sequence"/>
</dbReference>
<dbReference type="PANTHER" id="PTHR30250:SF11">
    <property type="entry name" value="O-ANTIGEN TRANSPORTER-RELATED"/>
    <property type="match status" value="1"/>
</dbReference>
<feature type="transmembrane region" description="Helical" evidence="7">
    <location>
        <begin position="102"/>
        <end position="127"/>
    </location>
</feature>
<feature type="transmembrane region" description="Helical" evidence="7">
    <location>
        <begin position="353"/>
        <end position="372"/>
    </location>
</feature>
<comment type="subcellular location">
    <subcellularLocation>
        <location evidence="1">Cell membrane</location>
        <topology evidence="1">Multi-pass membrane protein</topology>
    </subcellularLocation>
</comment>
<dbReference type="EMBL" id="LUUB01000114">
    <property type="protein sequence ID" value="OAE99959.1"/>
    <property type="molecule type" value="Genomic_DNA"/>
</dbReference>
<feature type="transmembrane region" description="Helical" evidence="7">
    <location>
        <begin position="139"/>
        <end position="157"/>
    </location>
</feature>
<name>A0A176YB73_9BRAD</name>
<evidence type="ECO:0000256" key="5">
    <source>
        <dbReference type="ARBA" id="ARBA00023136"/>
    </source>
</evidence>
<proteinExistence type="predicted"/>
<feature type="transmembrane region" description="Helical" evidence="7">
    <location>
        <begin position="314"/>
        <end position="333"/>
    </location>
</feature>
<evidence type="ECO:0000256" key="4">
    <source>
        <dbReference type="ARBA" id="ARBA00022989"/>
    </source>
</evidence>
<feature type="region of interest" description="Disordered" evidence="6">
    <location>
        <begin position="1"/>
        <end position="24"/>
    </location>
</feature>
<feature type="transmembrane region" description="Helical" evidence="7">
    <location>
        <begin position="467"/>
        <end position="488"/>
    </location>
</feature>
<dbReference type="RefSeq" id="WP_063708220.1">
    <property type="nucleotide sequence ID" value="NZ_LUUB01000114.1"/>
</dbReference>
<comment type="caution">
    <text evidence="8">The sequence shown here is derived from an EMBL/GenBank/DDBJ whole genome shotgun (WGS) entry which is preliminary data.</text>
</comment>
<feature type="transmembrane region" description="Helical" evidence="7">
    <location>
        <begin position="379"/>
        <end position="397"/>
    </location>
</feature>
<gene>
    <name evidence="8" type="ORF">AYJ54_32285</name>
</gene>
<evidence type="ECO:0000313" key="8">
    <source>
        <dbReference type="EMBL" id="OAE99959.1"/>
    </source>
</evidence>
<dbReference type="AlphaFoldDB" id="A0A176YB73"/>